<evidence type="ECO:0000313" key="1">
    <source>
        <dbReference type="EMBL" id="GME93690.1"/>
    </source>
</evidence>
<dbReference type="Proteomes" id="UP001165101">
    <property type="component" value="Unassembled WGS sequence"/>
</dbReference>
<name>A0ACB5TS35_CANBO</name>
<accession>A0ACB5TS35</accession>
<sequence length="277" mass="31933">MMNNNPNLIFNKFSNITPIPFLLEILCQYDIETNGNNYGNEKLHLSPLNGVHISAVDVFEVLIALTNLSSLEDIQVKKLIIHFCWIQIKNLMLSLDSQIQRSDLELLCNLIMVPTCTQKFFDWEINKDDITKAENENEEKEKEESDKRKNFLNFRILCKLIGSLDLKSQIATLNIFANSSEYEMISITLMQSEIFLNHLYEVLDTQGIEEEELTTRCLYILLNGINAVSDSKDNNKTEILSKFKALNNWEDTILKIVRATSEEDIRGMGFEILKALK</sequence>
<proteinExistence type="predicted"/>
<organism evidence="1 2">
    <name type="scientific">Candida boidinii</name>
    <name type="common">Yeast</name>
    <dbReference type="NCBI Taxonomy" id="5477"/>
    <lineage>
        <taxon>Eukaryota</taxon>
        <taxon>Fungi</taxon>
        <taxon>Dikarya</taxon>
        <taxon>Ascomycota</taxon>
        <taxon>Saccharomycotina</taxon>
        <taxon>Pichiomycetes</taxon>
        <taxon>Pichiales</taxon>
        <taxon>Pichiaceae</taxon>
        <taxon>Ogataea</taxon>
        <taxon>Ogataea/Candida clade</taxon>
    </lineage>
</organism>
<protein>
    <submittedName>
        <fullName evidence="1">Unnamed protein product</fullName>
    </submittedName>
</protein>
<evidence type="ECO:0000313" key="2">
    <source>
        <dbReference type="Proteomes" id="UP001165101"/>
    </source>
</evidence>
<dbReference type="EMBL" id="BSXV01001708">
    <property type="protein sequence ID" value="GME93690.1"/>
    <property type="molecule type" value="Genomic_DNA"/>
</dbReference>
<gene>
    <name evidence="1" type="ORF">Cboi01_000323600</name>
</gene>
<keyword evidence="2" id="KW-1185">Reference proteome</keyword>
<comment type="caution">
    <text evidence="1">The sequence shown here is derived from an EMBL/GenBank/DDBJ whole genome shotgun (WGS) entry which is preliminary data.</text>
</comment>
<reference evidence="1" key="1">
    <citation type="submission" date="2023-04" db="EMBL/GenBank/DDBJ databases">
        <title>Candida boidinii NBRC 1967.</title>
        <authorList>
            <person name="Ichikawa N."/>
            <person name="Sato H."/>
            <person name="Tonouchi N."/>
        </authorList>
    </citation>
    <scope>NUCLEOTIDE SEQUENCE</scope>
    <source>
        <strain evidence="1">NBRC 1967</strain>
    </source>
</reference>